<name>A0ACC1JAE6_9FUNG</name>
<accession>A0ACC1JAE6</accession>
<evidence type="ECO:0000313" key="1">
    <source>
        <dbReference type="EMBL" id="KAJ1943831.1"/>
    </source>
</evidence>
<gene>
    <name evidence="1" type="primary">slp1_1</name>
    <name evidence="1" type="ORF">FBU59_002785</name>
</gene>
<dbReference type="Proteomes" id="UP001150603">
    <property type="component" value="Unassembled WGS sequence"/>
</dbReference>
<proteinExistence type="predicted"/>
<protein>
    <submittedName>
        <fullName evidence="1">WD repeat-containing protein slp1</fullName>
    </submittedName>
</protein>
<sequence>MSKTPTKLPGSSAFSPQTPNQVPRQLGRGRDGDYQLPQAPRSTTGRSLRGSDSTNSFRSSRPGPLQRNRGVKSAQYDRFIPNRSAMDMESAQFILSQGNNKCLDSTELAYQNMVAKGLGLDPNKRILAFKAEAPVSSKDDLRQTYNHLALKSAASVATKRRILNTPERVLDAPGLADDYYLNLLDWSMGNILAIGLDQSVYMWDASSGDVNGLCQLEGEEYIASIKWTGDGSFLAIGTSEGDVQIWDAESQTK</sequence>
<keyword evidence="2" id="KW-1185">Reference proteome</keyword>
<evidence type="ECO:0000313" key="2">
    <source>
        <dbReference type="Proteomes" id="UP001150603"/>
    </source>
</evidence>
<dbReference type="EMBL" id="JANBPW010001611">
    <property type="protein sequence ID" value="KAJ1943831.1"/>
    <property type="molecule type" value="Genomic_DNA"/>
</dbReference>
<comment type="caution">
    <text evidence="1">The sequence shown here is derived from an EMBL/GenBank/DDBJ whole genome shotgun (WGS) entry which is preliminary data.</text>
</comment>
<feature type="non-terminal residue" evidence="1">
    <location>
        <position position="253"/>
    </location>
</feature>
<organism evidence="1 2">
    <name type="scientific">Linderina macrospora</name>
    <dbReference type="NCBI Taxonomy" id="4868"/>
    <lineage>
        <taxon>Eukaryota</taxon>
        <taxon>Fungi</taxon>
        <taxon>Fungi incertae sedis</taxon>
        <taxon>Zoopagomycota</taxon>
        <taxon>Kickxellomycotina</taxon>
        <taxon>Kickxellomycetes</taxon>
        <taxon>Kickxellales</taxon>
        <taxon>Kickxellaceae</taxon>
        <taxon>Linderina</taxon>
    </lineage>
</organism>
<reference evidence="1" key="1">
    <citation type="submission" date="2022-07" db="EMBL/GenBank/DDBJ databases">
        <title>Phylogenomic reconstructions and comparative analyses of Kickxellomycotina fungi.</title>
        <authorList>
            <person name="Reynolds N.K."/>
            <person name="Stajich J.E."/>
            <person name="Barry K."/>
            <person name="Grigoriev I.V."/>
            <person name="Crous P."/>
            <person name="Smith M.E."/>
        </authorList>
    </citation>
    <scope>NUCLEOTIDE SEQUENCE</scope>
    <source>
        <strain evidence="1">NRRL 5244</strain>
    </source>
</reference>